<sequence length="88" mass="10005">MLVFIVAPIERCLPNVTLRPRSPTGCSQMLQSSNPAPAGARCWKLLYLHAITVSLLPSRRHVLCTVINVDYLLWERKSSNITFCLYFL</sequence>
<proteinExistence type="predicted"/>
<dbReference type="Proteomes" id="UP000770717">
    <property type="component" value="Unassembled WGS sequence"/>
</dbReference>
<name>A0A8J6ERI7_ELECQ</name>
<evidence type="ECO:0000313" key="1">
    <source>
        <dbReference type="EMBL" id="KAG9474497.1"/>
    </source>
</evidence>
<comment type="caution">
    <text evidence="1">The sequence shown here is derived from an EMBL/GenBank/DDBJ whole genome shotgun (WGS) entry which is preliminary data.</text>
</comment>
<gene>
    <name evidence="1" type="ORF">GDO78_004680</name>
</gene>
<evidence type="ECO:0000313" key="2">
    <source>
        <dbReference type="Proteomes" id="UP000770717"/>
    </source>
</evidence>
<dbReference type="EMBL" id="WNTK01000013">
    <property type="protein sequence ID" value="KAG9474497.1"/>
    <property type="molecule type" value="Genomic_DNA"/>
</dbReference>
<protein>
    <submittedName>
        <fullName evidence="1">Uncharacterized protein</fullName>
    </submittedName>
</protein>
<organism evidence="1 2">
    <name type="scientific">Eleutherodactylus coqui</name>
    <name type="common">Puerto Rican coqui</name>
    <dbReference type="NCBI Taxonomy" id="57060"/>
    <lineage>
        <taxon>Eukaryota</taxon>
        <taxon>Metazoa</taxon>
        <taxon>Chordata</taxon>
        <taxon>Craniata</taxon>
        <taxon>Vertebrata</taxon>
        <taxon>Euteleostomi</taxon>
        <taxon>Amphibia</taxon>
        <taxon>Batrachia</taxon>
        <taxon>Anura</taxon>
        <taxon>Neobatrachia</taxon>
        <taxon>Hyloidea</taxon>
        <taxon>Eleutherodactylidae</taxon>
        <taxon>Eleutherodactylinae</taxon>
        <taxon>Eleutherodactylus</taxon>
        <taxon>Eleutherodactylus</taxon>
    </lineage>
</organism>
<keyword evidence="2" id="KW-1185">Reference proteome</keyword>
<dbReference type="AlphaFoldDB" id="A0A8J6ERI7"/>
<accession>A0A8J6ERI7</accession>
<reference evidence="1" key="1">
    <citation type="thesis" date="2020" institute="ProQuest LLC" country="789 East Eisenhower Parkway, Ann Arbor, MI, USA">
        <title>Comparative Genomics and Chromosome Evolution.</title>
        <authorList>
            <person name="Mudd A.B."/>
        </authorList>
    </citation>
    <scope>NUCLEOTIDE SEQUENCE</scope>
    <source>
        <strain evidence="1">HN-11 Male</strain>
        <tissue evidence="1">Kidney and liver</tissue>
    </source>
</reference>